<dbReference type="EMBL" id="CAFAHD010000012">
    <property type="protein sequence ID" value="CAB4837204.1"/>
    <property type="molecule type" value="Genomic_DNA"/>
</dbReference>
<proteinExistence type="predicted"/>
<sequence>MEIHFLLPLITQLLSCLTAFVFIAAASEPASDSDKQYEKPFPETNCGKYFFLCSSLPAKIKGSEPNLFTAGISDEAPQTLATSSMIITVASESAPCPPYFESTCAAAKSELCSASYASCGKREFSSTSFANGAIFFSASARTLIRSASYSSPNKASIA</sequence>
<evidence type="ECO:0000313" key="1">
    <source>
        <dbReference type="EMBL" id="CAB4837204.1"/>
    </source>
</evidence>
<organism evidence="1">
    <name type="scientific">freshwater metagenome</name>
    <dbReference type="NCBI Taxonomy" id="449393"/>
    <lineage>
        <taxon>unclassified sequences</taxon>
        <taxon>metagenomes</taxon>
        <taxon>ecological metagenomes</taxon>
    </lineage>
</organism>
<reference evidence="1" key="1">
    <citation type="submission" date="2020-05" db="EMBL/GenBank/DDBJ databases">
        <authorList>
            <person name="Chiriac C."/>
            <person name="Salcher M."/>
            <person name="Ghai R."/>
            <person name="Kavagutti S V."/>
        </authorList>
    </citation>
    <scope>NUCLEOTIDE SEQUENCE</scope>
</reference>
<gene>
    <name evidence="1" type="ORF">UFOPK3227_00217</name>
</gene>
<protein>
    <submittedName>
        <fullName evidence="1">Unannotated protein</fullName>
    </submittedName>
</protein>
<accession>A0A6J7AW11</accession>
<dbReference type="AlphaFoldDB" id="A0A6J7AW11"/>
<name>A0A6J7AW11_9ZZZZ</name>